<comment type="caution">
    <text evidence="1">The sequence shown here is derived from an EMBL/GenBank/DDBJ whole genome shotgun (WGS) entry which is preliminary data.</text>
</comment>
<dbReference type="AlphaFoldDB" id="A0A395IUE4"/>
<accession>A0A395IUE4</accession>
<dbReference type="Proteomes" id="UP000249056">
    <property type="component" value="Unassembled WGS sequence"/>
</dbReference>
<dbReference type="EMBL" id="QKRW01000017">
    <property type="protein sequence ID" value="RAL63761.1"/>
    <property type="molecule type" value="Genomic_DNA"/>
</dbReference>
<name>A0A395IUE4_9HELO</name>
<proteinExistence type="predicted"/>
<keyword evidence="2" id="KW-1185">Reference proteome</keyword>
<sequence length="117" mass="13310">MGMNPTKLWQSKYKKLQSLSPALPKSSIQKALHDLGNTFIIYLFGFVAKKNFPGSPVPSTLFWNAEKTFFVCSPHSFMTFVQYTMSLVHFNFSSSFVKPLSAFKHHIMLLGKAWVNS</sequence>
<evidence type="ECO:0000313" key="2">
    <source>
        <dbReference type="Proteomes" id="UP000249056"/>
    </source>
</evidence>
<organism evidence="1 2">
    <name type="scientific">Monilinia fructigena</name>
    <dbReference type="NCBI Taxonomy" id="38457"/>
    <lineage>
        <taxon>Eukaryota</taxon>
        <taxon>Fungi</taxon>
        <taxon>Dikarya</taxon>
        <taxon>Ascomycota</taxon>
        <taxon>Pezizomycotina</taxon>
        <taxon>Leotiomycetes</taxon>
        <taxon>Helotiales</taxon>
        <taxon>Sclerotiniaceae</taxon>
        <taxon>Monilinia</taxon>
    </lineage>
</organism>
<reference evidence="1 2" key="1">
    <citation type="submission" date="2018-06" db="EMBL/GenBank/DDBJ databases">
        <title>Genome Sequence of the Brown Rot Fungal Pathogen Monilinia fructigena.</title>
        <authorList>
            <person name="Landi L."/>
            <person name="De Miccolis Angelini R.M."/>
            <person name="Pollastro S."/>
            <person name="Abate D."/>
            <person name="Faretra F."/>
            <person name="Romanazzi G."/>
        </authorList>
    </citation>
    <scope>NUCLEOTIDE SEQUENCE [LARGE SCALE GENOMIC DNA]</scope>
    <source>
        <strain evidence="1 2">Mfrg269</strain>
    </source>
</reference>
<protein>
    <submittedName>
        <fullName evidence="1">Uncharacterized protein</fullName>
    </submittedName>
</protein>
<gene>
    <name evidence="1" type="ORF">DID88_003407</name>
</gene>
<evidence type="ECO:0000313" key="1">
    <source>
        <dbReference type="EMBL" id="RAL63761.1"/>
    </source>
</evidence>